<reference evidence="1 2" key="1">
    <citation type="journal article" date="2019" name="Commun. Biol.">
        <title>The bagworm genome reveals a unique fibroin gene that provides high tensile strength.</title>
        <authorList>
            <person name="Kono N."/>
            <person name="Nakamura H."/>
            <person name="Ohtoshi R."/>
            <person name="Tomita M."/>
            <person name="Numata K."/>
            <person name="Arakawa K."/>
        </authorList>
    </citation>
    <scope>NUCLEOTIDE SEQUENCE [LARGE SCALE GENOMIC DNA]</scope>
</reference>
<dbReference type="AlphaFoldDB" id="A0A4C1TB40"/>
<name>A0A4C1TB40_EUMVA</name>
<proteinExistence type="predicted"/>
<accession>A0A4C1TB40</accession>
<dbReference type="EMBL" id="BGZK01000046">
    <property type="protein sequence ID" value="GBP11345.1"/>
    <property type="molecule type" value="Genomic_DNA"/>
</dbReference>
<comment type="caution">
    <text evidence="1">The sequence shown here is derived from an EMBL/GenBank/DDBJ whole genome shotgun (WGS) entry which is preliminary data.</text>
</comment>
<sequence length="83" mass="9514">MITTKCGSPFDIVSSSSARSSGSKFDSRRHDDFLRNVTRRQRLWRRAGVEVEASGIFITLVPQERCGNRRAEEVARRLKQRSC</sequence>
<evidence type="ECO:0000313" key="2">
    <source>
        <dbReference type="Proteomes" id="UP000299102"/>
    </source>
</evidence>
<dbReference type="Proteomes" id="UP000299102">
    <property type="component" value="Unassembled WGS sequence"/>
</dbReference>
<organism evidence="1 2">
    <name type="scientific">Eumeta variegata</name>
    <name type="common">Bagworm moth</name>
    <name type="synonym">Eumeta japonica</name>
    <dbReference type="NCBI Taxonomy" id="151549"/>
    <lineage>
        <taxon>Eukaryota</taxon>
        <taxon>Metazoa</taxon>
        <taxon>Ecdysozoa</taxon>
        <taxon>Arthropoda</taxon>
        <taxon>Hexapoda</taxon>
        <taxon>Insecta</taxon>
        <taxon>Pterygota</taxon>
        <taxon>Neoptera</taxon>
        <taxon>Endopterygota</taxon>
        <taxon>Lepidoptera</taxon>
        <taxon>Glossata</taxon>
        <taxon>Ditrysia</taxon>
        <taxon>Tineoidea</taxon>
        <taxon>Psychidae</taxon>
        <taxon>Oiketicinae</taxon>
        <taxon>Eumeta</taxon>
    </lineage>
</organism>
<evidence type="ECO:0000313" key="1">
    <source>
        <dbReference type="EMBL" id="GBP11345.1"/>
    </source>
</evidence>
<keyword evidence="2" id="KW-1185">Reference proteome</keyword>
<protein>
    <submittedName>
        <fullName evidence="1">Uncharacterized protein</fullName>
    </submittedName>
</protein>
<gene>
    <name evidence="1" type="ORF">EVAR_92872_1</name>
</gene>